<feature type="non-terminal residue" evidence="2">
    <location>
        <position position="128"/>
    </location>
</feature>
<dbReference type="Proteomes" id="UP000307173">
    <property type="component" value="Unassembled WGS sequence"/>
</dbReference>
<protein>
    <submittedName>
        <fullName evidence="2">Uncharacterized protein</fullName>
    </submittedName>
</protein>
<gene>
    <name evidence="2" type="ORF">CANINC_001598</name>
</gene>
<name>A0A4V4NFX8_9ASCO</name>
<dbReference type="EMBL" id="SELW01000236">
    <property type="protein sequence ID" value="TID29820.1"/>
    <property type="molecule type" value="Genomic_DNA"/>
</dbReference>
<reference evidence="2 3" key="1">
    <citation type="journal article" date="2019" name="Front. Genet.">
        <title>Whole-Genome Sequencing of the Opportunistic Yeast Pathogen Candida inconspicua Uncovers Its Hybrid Origin.</title>
        <authorList>
            <person name="Mixao V."/>
            <person name="Hansen A.P."/>
            <person name="Saus E."/>
            <person name="Boekhout T."/>
            <person name="Lass-Florl C."/>
            <person name="Gabaldon T."/>
        </authorList>
    </citation>
    <scope>NUCLEOTIDE SEQUENCE [LARGE SCALE GENOMIC DNA]</scope>
    <source>
        <strain evidence="2 3">CBS 180</strain>
    </source>
</reference>
<accession>A0A4V4NFX8</accession>
<feature type="non-terminal residue" evidence="2">
    <location>
        <position position="1"/>
    </location>
</feature>
<organism evidence="2 3">
    <name type="scientific">Pichia inconspicua</name>
    <dbReference type="NCBI Taxonomy" id="52247"/>
    <lineage>
        <taxon>Eukaryota</taxon>
        <taxon>Fungi</taxon>
        <taxon>Dikarya</taxon>
        <taxon>Ascomycota</taxon>
        <taxon>Saccharomycotina</taxon>
        <taxon>Pichiomycetes</taxon>
        <taxon>Pichiales</taxon>
        <taxon>Pichiaceae</taxon>
        <taxon>Pichia</taxon>
    </lineage>
</organism>
<keyword evidence="3" id="KW-1185">Reference proteome</keyword>
<feature type="compositionally biased region" description="Low complexity" evidence="1">
    <location>
        <begin position="29"/>
        <end position="39"/>
    </location>
</feature>
<comment type="caution">
    <text evidence="2">The sequence shown here is derived from an EMBL/GenBank/DDBJ whole genome shotgun (WGS) entry which is preliminary data.</text>
</comment>
<sequence>SYKRPSYHSKHSRHSSQMSDKCMIDSSDDNSSSSLTSSISSLSVGSDATVSSHDSSILDPPLAAIVEDTAEDEINDYPNHIKQTSNYSDSSSVDDDIDNLITKFPGKLSLDDKNNFNNINNINNISID</sequence>
<evidence type="ECO:0000256" key="1">
    <source>
        <dbReference type="SAM" id="MobiDB-lite"/>
    </source>
</evidence>
<evidence type="ECO:0000313" key="2">
    <source>
        <dbReference type="EMBL" id="TID29820.1"/>
    </source>
</evidence>
<dbReference type="AlphaFoldDB" id="A0A4V4NFX8"/>
<proteinExistence type="predicted"/>
<evidence type="ECO:0000313" key="3">
    <source>
        <dbReference type="Proteomes" id="UP000307173"/>
    </source>
</evidence>
<feature type="compositionally biased region" description="Basic residues" evidence="1">
    <location>
        <begin position="1"/>
        <end position="14"/>
    </location>
</feature>
<feature type="region of interest" description="Disordered" evidence="1">
    <location>
        <begin position="1"/>
        <end position="39"/>
    </location>
</feature>